<dbReference type="InterPro" id="IPR050109">
    <property type="entry name" value="HTH-type_TetR-like_transc_reg"/>
</dbReference>
<evidence type="ECO:0000313" key="4">
    <source>
        <dbReference type="EMBL" id="QEM82603.2"/>
    </source>
</evidence>
<dbReference type="GO" id="GO:0003700">
    <property type="term" value="F:DNA-binding transcription factor activity"/>
    <property type="evidence" value="ECO:0007669"/>
    <property type="project" value="TreeGrafter"/>
</dbReference>
<dbReference type="GO" id="GO:0000976">
    <property type="term" value="F:transcription cis-regulatory region binding"/>
    <property type="evidence" value="ECO:0007669"/>
    <property type="project" value="TreeGrafter"/>
</dbReference>
<dbReference type="KEGG" id="hbh:E4T21_14400"/>
<evidence type="ECO:0000313" key="5">
    <source>
        <dbReference type="Proteomes" id="UP000324285"/>
    </source>
</evidence>
<dbReference type="SUPFAM" id="SSF46689">
    <property type="entry name" value="Homeodomain-like"/>
    <property type="match status" value="1"/>
</dbReference>
<feature type="DNA-binding region" description="H-T-H motif" evidence="2">
    <location>
        <begin position="34"/>
        <end position="53"/>
    </location>
</feature>
<name>A0A856QRR7_9GAMM</name>
<dbReference type="EMBL" id="CP038437">
    <property type="protein sequence ID" value="QEM82603.2"/>
    <property type="molecule type" value="Genomic_DNA"/>
</dbReference>
<dbReference type="Gene3D" id="1.10.357.10">
    <property type="entry name" value="Tetracycline Repressor, domain 2"/>
    <property type="match status" value="1"/>
</dbReference>
<keyword evidence="1 2" id="KW-0238">DNA-binding</keyword>
<dbReference type="PROSITE" id="PS50977">
    <property type="entry name" value="HTH_TETR_2"/>
    <property type="match status" value="1"/>
</dbReference>
<dbReference type="PANTHER" id="PTHR30055">
    <property type="entry name" value="HTH-TYPE TRANSCRIPTIONAL REGULATOR RUTR"/>
    <property type="match status" value="1"/>
</dbReference>
<dbReference type="InterPro" id="IPR001647">
    <property type="entry name" value="HTH_TetR"/>
</dbReference>
<reference evidence="4" key="1">
    <citation type="submission" date="2021-02" db="EMBL/GenBank/DDBJ databases">
        <title>Strain Y2R2, a novel species of the genus Halomonas.</title>
        <authorList>
            <person name="Huang H."/>
        </authorList>
    </citation>
    <scope>NUCLEOTIDE SEQUENCE</scope>
    <source>
        <strain evidence="4">Y2R2</strain>
    </source>
</reference>
<accession>A0A856QRR7</accession>
<feature type="domain" description="HTH tetR-type" evidence="3">
    <location>
        <begin position="11"/>
        <end position="71"/>
    </location>
</feature>
<evidence type="ECO:0000256" key="1">
    <source>
        <dbReference type="ARBA" id="ARBA00023125"/>
    </source>
</evidence>
<protein>
    <submittedName>
        <fullName evidence="4">TetR/AcrR family transcriptional regulator</fullName>
    </submittedName>
</protein>
<evidence type="ECO:0000259" key="3">
    <source>
        <dbReference type="PROSITE" id="PS50977"/>
    </source>
</evidence>
<keyword evidence="5" id="KW-1185">Reference proteome</keyword>
<dbReference type="PANTHER" id="PTHR30055:SF226">
    <property type="entry name" value="HTH-TYPE TRANSCRIPTIONAL REGULATOR PKSA"/>
    <property type="match status" value="1"/>
</dbReference>
<dbReference type="AlphaFoldDB" id="A0A856QRR7"/>
<dbReference type="PRINTS" id="PR00455">
    <property type="entry name" value="HTHTETR"/>
</dbReference>
<dbReference type="Pfam" id="PF00440">
    <property type="entry name" value="TetR_N"/>
    <property type="match status" value="1"/>
</dbReference>
<gene>
    <name evidence="4" type="ORF">E4T21_14400</name>
</gene>
<sequence>MSMKWQQQKSLATREKILRAALTCLERDGFHHLSLIRVANEANVSKGALTHHFSSRDELITQAMEVLLDEFVEKLRHAVDDVHSGKLSLEDCLDVIWQLMSDQLYMVTLEIALKSRHEAEFKSALTPLVSRFHRRLNDTWQQLFPELPPERAQSLMNLTMNLMRGMGTQSVFREDAAYFNGLLDTWKTILRQQLKPTDA</sequence>
<evidence type="ECO:0000256" key="2">
    <source>
        <dbReference type="PROSITE-ProRule" id="PRU00335"/>
    </source>
</evidence>
<proteinExistence type="predicted"/>
<dbReference type="InterPro" id="IPR009057">
    <property type="entry name" value="Homeodomain-like_sf"/>
</dbReference>
<dbReference type="Proteomes" id="UP000324285">
    <property type="component" value="Chromosome"/>
</dbReference>
<organism evidence="4 5">
    <name type="scientific">Halomonas binhaiensis</name>
    <dbReference type="NCBI Taxonomy" id="2562282"/>
    <lineage>
        <taxon>Bacteria</taxon>
        <taxon>Pseudomonadati</taxon>
        <taxon>Pseudomonadota</taxon>
        <taxon>Gammaproteobacteria</taxon>
        <taxon>Oceanospirillales</taxon>
        <taxon>Halomonadaceae</taxon>
        <taxon>Halomonas</taxon>
    </lineage>
</organism>
<dbReference type="RefSeq" id="WP_187775005.1">
    <property type="nucleotide sequence ID" value="NZ_CP038437.2"/>
</dbReference>